<reference evidence="1 3" key="1">
    <citation type="submission" date="2020-01" db="EMBL/GenBank/DDBJ databases">
        <authorList>
            <consortium name="DOE Joint Genome Institute"/>
            <person name="Haridas S."/>
            <person name="Albert R."/>
            <person name="Binder M."/>
            <person name="Bloem J."/>
            <person name="Labutti K."/>
            <person name="Salamov A."/>
            <person name="Andreopoulos B."/>
            <person name="Baker S.E."/>
            <person name="Barry K."/>
            <person name="Bills G."/>
            <person name="Bluhm B.H."/>
            <person name="Cannon C."/>
            <person name="Castanera R."/>
            <person name="Culley D.E."/>
            <person name="Daum C."/>
            <person name="Ezra D."/>
            <person name="Gonzalez J.B."/>
            <person name="Henrissat B."/>
            <person name="Kuo A."/>
            <person name="Liang C."/>
            <person name="Lipzen A."/>
            <person name="Lutzoni F."/>
            <person name="Magnuson J."/>
            <person name="Mondo S."/>
            <person name="Nolan M."/>
            <person name="Ohm R."/>
            <person name="Pangilinan J."/>
            <person name="Park H.-J."/>
            <person name="Ramirez L."/>
            <person name="Alfaro M."/>
            <person name="Sun H."/>
            <person name="Tritt A."/>
            <person name="Yoshinaga Y."/>
            <person name="Zwiers L.-H."/>
            <person name="Turgeon B.G."/>
            <person name="Goodwin S.B."/>
            <person name="Spatafora J.W."/>
            <person name="Crous P.W."/>
            <person name="Grigoriev I.V."/>
        </authorList>
    </citation>
    <scope>NUCLEOTIDE SEQUENCE</scope>
    <source>
        <strain evidence="1 3">CBS 781.70</strain>
    </source>
</reference>
<dbReference type="Proteomes" id="UP000504638">
    <property type="component" value="Unplaced"/>
</dbReference>
<proteinExistence type="predicted"/>
<dbReference type="RefSeq" id="XP_033530380.1">
    <property type="nucleotide sequence ID" value="XM_033674390.1"/>
</dbReference>
<evidence type="ECO:0000313" key="1">
    <source>
        <dbReference type="EMBL" id="KAF1808749.1"/>
    </source>
</evidence>
<reference evidence="3" key="2">
    <citation type="submission" date="2020-04" db="EMBL/GenBank/DDBJ databases">
        <authorList>
            <consortium name="NCBI Genome Project"/>
        </authorList>
    </citation>
    <scope>NUCLEOTIDE SEQUENCE</scope>
    <source>
        <strain evidence="3">CBS 781.70</strain>
    </source>
</reference>
<reference evidence="3" key="3">
    <citation type="submission" date="2025-04" db="UniProtKB">
        <authorList>
            <consortium name="RefSeq"/>
        </authorList>
    </citation>
    <scope>IDENTIFICATION</scope>
    <source>
        <strain evidence="3">CBS 781.70</strain>
    </source>
</reference>
<gene>
    <name evidence="1 3" type="ORF">P152DRAFT_208070</name>
</gene>
<evidence type="ECO:0000313" key="3">
    <source>
        <dbReference type="RefSeq" id="XP_033530380.1"/>
    </source>
</evidence>
<organism evidence="1">
    <name type="scientific">Eremomyces bilateralis CBS 781.70</name>
    <dbReference type="NCBI Taxonomy" id="1392243"/>
    <lineage>
        <taxon>Eukaryota</taxon>
        <taxon>Fungi</taxon>
        <taxon>Dikarya</taxon>
        <taxon>Ascomycota</taxon>
        <taxon>Pezizomycotina</taxon>
        <taxon>Dothideomycetes</taxon>
        <taxon>Dothideomycetes incertae sedis</taxon>
        <taxon>Eremomycetales</taxon>
        <taxon>Eremomycetaceae</taxon>
        <taxon>Eremomyces</taxon>
    </lineage>
</organism>
<protein>
    <recommendedName>
        <fullName evidence="4">RRM domain-containing protein</fullName>
    </recommendedName>
</protein>
<evidence type="ECO:0000313" key="2">
    <source>
        <dbReference type="Proteomes" id="UP000504638"/>
    </source>
</evidence>
<dbReference type="EMBL" id="ML975179">
    <property type="protein sequence ID" value="KAF1808749.1"/>
    <property type="molecule type" value="Genomic_DNA"/>
</dbReference>
<name>A0A6G1FSU4_9PEZI</name>
<keyword evidence="2" id="KW-1185">Reference proteome</keyword>
<evidence type="ECO:0008006" key="4">
    <source>
        <dbReference type="Google" id="ProtNLM"/>
    </source>
</evidence>
<dbReference type="AlphaFoldDB" id="A0A6G1FSU4"/>
<sequence>MNLRSQGRTVFEVRTADTTPCACGWLGTENETASRYGTRPVAVRCDAPSYRPLKRSGNLESSVHLFSLALGPFSTQPAQTGSVQEGVQDMQRGADNRLQRDASRSLLMIRNLTWLTRRRIRHAGGGIPGLSCTDRKSPAEPTDGVAAGSLHALFTRYGQIEAVAIMHRSTVEGFDFFERYTISAVISRL</sequence>
<dbReference type="GeneID" id="54414960"/>
<accession>A0A6G1FSU4</accession>